<dbReference type="FunFam" id="3.20.20.70:FF:000024">
    <property type="entry name" value="Indole-3-glycerol phosphate synthase"/>
    <property type="match status" value="1"/>
</dbReference>
<dbReference type="InterPro" id="IPR013798">
    <property type="entry name" value="Indole-3-glycerol_P_synth_dom"/>
</dbReference>
<sequence>MIREVFKPAELAVAYKMGGATCLSVLTDVPYFQGDNRDLEQAKSAVDLPILRKDFMIDPYQILESRAIGADCVLLIMAAVSDPVASLLYNNAQELGMDVLVEVHDENEMERALALQPKLIGINNRNLKTLKVDLGTTERLAPKVPEDVILVSESGIHLNTDLKRISAWGINCFLVGESLMRQTDVEKAVRDLLSNNMKSKT</sequence>
<evidence type="ECO:0000256" key="8">
    <source>
        <dbReference type="ARBA" id="ARBA00023239"/>
    </source>
</evidence>
<dbReference type="PANTHER" id="PTHR22854">
    <property type="entry name" value="TRYPTOPHAN BIOSYNTHESIS PROTEIN"/>
    <property type="match status" value="1"/>
</dbReference>
<dbReference type="Pfam" id="PF00218">
    <property type="entry name" value="IGPS"/>
    <property type="match status" value="1"/>
</dbReference>
<comment type="catalytic activity">
    <reaction evidence="1">
        <text>1-(2-carboxyphenylamino)-1-deoxy-D-ribulose 5-phosphate + H(+) = (1S,2R)-1-C-(indol-3-yl)glycerol 3-phosphate + CO2 + H2O</text>
        <dbReference type="Rhea" id="RHEA:23476"/>
        <dbReference type="ChEBI" id="CHEBI:15377"/>
        <dbReference type="ChEBI" id="CHEBI:15378"/>
        <dbReference type="ChEBI" id="CHEBI:16526"/>
        <dbReference type="ChEBI" id="CHEBI:58613"/>
        <dbReference type="ChEBI" id="CHEBI:58866"/>
        <dbReference type="EC" id="4.1.1.48"/>
    </reaction>
</comment>
<accession>A0A382L2K9</accession>
<dbReference type="PANTHER" id="PTHR22854:SF2">
    <property type="entry name" value="INDOLE-3-GLYCEROL-PHOSPHATE SYNTHASE"/>
    <property type="match status" value="1"/>
</dbReference>
<feature type="domain" description="Indole-3-glycerol phosphate synthase" evidence="9">
    <location>
        <begin position="1"/>
        <end position="192"/>
    </location>
</feature>
<proteinExistence type="predicted"/>
<keyword evidence="5" id="KW-0210">Decarboxylase</keyword>
<evidence type="ECO:0000313" key="10">
    <source>
        <dbReference type="EMBL" id="SVC30960.1"/>
    </source>
</evidence>
<dbReference type="UniPathway" id="UPA00035">
    <property type="reaction ID" value="UER00043"/>
</dbReference>
<comment type="pathway">
    <text evidence="2">Amino-acid biosynthesis; L-tryptophan biosynthesis; L-tryptophan from chorismate: step 4/5.</text>
</comment>
<dbReference type="Gene3D" id="3.20.20.70">
    <property type="entry name" value="Aldolase class I"/>
    <property type="match status" value="1"/>
</dbReference>
<keyword evidence="7" id="KW-0057">Aromatic amino acid biosynthesis</keyword>
<evidence type="ECO:0000259" key="9">
    <source>
        <dbReference type="Pfam" id="PF00218"/>
    </source>
</evidence>
<dbReference type="InterPro" id="IPR011060">
    <property type="entry name" value="RibuloseP-bd_barrel"/>
</dbReference>
<evidence type="ECO:0000256" key="5">
    <source>
        <dbReference type="ARBA" id="ARBA00022793"/>
    </source>
</evidence>
<evidence type="ECO:0000256" key="2">
    <source>
        <dbReference type="ARBA" id="ARBA00004696"/>
    </source>
</evidence>
<evidence type="ECO:0000256" key="6">
    <source>
        <dbReference type="ARBA" id="ARBA00022822"/>
    </source>
</evidence>
<dbReference type="GO" id="GO:0004640">
    <property type="term" value="F:phosphoribosylanthranilate isomerase activity"/>
    <property type="evidence" value="ECO:0007669"/>
    <property type="project" value="TreeGrafter"/>
</dbReference>
<gene>
    <name evidence="10" type="ORF">METZ01_LOCUS283814</name>
</gene>
<dbReference type="CDD" id="cd00331">
    <property type="entry name" value="IGPS"/>
    <property type="match status" value="1"/>
</dbReference>
<dbReference type="EC" id="4.1.1.48" evidence="3"/>
<evidence type="ECO:0000256" key="1">
    <source>
        <dbReference type="ARBA" id="ARBA00001633"/>
    </source>
</evidence>
<dbReference type="AlphaFoldDB" id="A0A382L2K9"/>
<name>A0A382L2K9_9ZZZZ</name>
<dbReference type="SUPFAM" id="SSF51366">
    <property type="entry name" value="Ribulose-phoshate binding barrel"/>
    <property type="match status" value="1"/>
</dbReference>
<keyword evidence="4" id="KW-0028">Amino-acid biosynthesis</keyword>
<dbReference type="GO" id="GO:0004425">
    <property type="term" value="F:indole-3-glycerol-phosphate synthase activity"/>
    <property type="evidence" value="ECO:0007669"/>
    <property type="project" value="UniProtKB-EC"/>
</dbReference>
<evidence type="ECO:0000256" key="4">
    <source>
        <dbReference type="ARBA" id="ARBA00022605"/>
    </source>
</evidence>
<evidence type="ECO:0000256" key="3">
    <source>
        <dbReference type="ARBA" id="ARBA00012362"/>
    </source>
</evidence>
<keyword evidence="8" id="KW-0456">Lyase</keyword>
<keyword evidence="6" id="KW-0822">Tryptophan biosynthesis</keyword>
<dbReference type="EMBL" id="UINC01084371">
    <property type="protein sequence ID" value="SVC30960.1"/>
    <property type="molecule type" value="Genomic_DNA"/>
</dbReference>
<organism evidence="10">
    <name type="scientific">marine metagenome</name>
    <dbReference type="NCBI Taxonomy" id="408172"/>
    <lineage>
        <taxon>unclassified sequences</taxon>
        <taxon>metagenomes</taxon>
        <taxon>ecological metagenomes</taxon>
    </lineage>
</organism>
<protein>
    <recommendedName>
        <fullName evidence="3">indole-3-glycerol-phosphate synthase</fullName>
        <ecNumber evidence="3">4.1.1.48</ecNumber>
    </recommendedName>
</protein>
<reference evidence="10" key="1">
    <citation type="submission" date="2018-05" db="EMBL/GenBank/DDBJ databases">
        <authorList>
            <person name="Lanie J.A."/>
            <person name="Ng W.-L."/>
            <person name="Kazmierczak K.M."/>
            <person name="Andrzejewski T.M."/>
            <person name="Davidsen T.M."/>
            <person name="Wayne K.J."/>
            <person name="Tettelin H."/>
            <person name="Glass J.I."/>
            <person name="Rusch D."/>
            <person name="Podicherti R."/>
            <person name="Tsui H.-C.T."/>
            <person name="Winkler M.E."/>
        </authorList>
    </citation>
    <scope>NUCLEOTIDE SEQUENCE</scope>
</reference>
<evidence type="ECO:0000256" key="7">
    <source>
        <dbReference type="ARBA" id="ARBA00023141"/>
    </source>
</evidence>
<dbReference type="InterPro" id="IPR013785">
    <property type="entry name" value="Aldolase_TIM"/>
</dbReference>
<dbReference type="InterPro" id="IPR045186">
    <property type="entry name" value="Indole-3-glycerol_P_synth"/>
</dbReference>
<dbReference type="GO" id="GO:0000162">
    <property type="term" value="P:L-tryptophan biosynthetic process"/>
    <property type="evidence" value="ECO:0007669"/>
    <property type="project" value="UniProtKB-UniPathway"/>
</dbReference>